<accession>A0A409YD56</accession>
<evidence type="ECO:0000259" key="1">
    <source>
        <dbReference type="Pfam" id="PF04179"/>
    </source>
</evidence>
<dbReference type="InterPro" id="IPR033449">
    <property type="entry name" value="Rit1_N"/>
</dbReference>
<dbReference type="PANTHER" id="PTHR31811">
    <property type="entry name" value="TRNA A64-2'-O-RIBOSYLPHOSPHATE TRANSFERASE"/>
    <property type="match status" value="1"/>
</dbReference>
<evidence type="ECO:0008006" key="5">
    <source>
        <dbReference type="Google" id="ProtNLM"/>
    </source>
</evidence>
<proteinExistence type="predicted"/>
<dbReference type="GO" id="GO:0019988">
    <property type="term" value="P:charged-tRNA amino acid modification"/>
    <property type="evidence" value="ECO:0007669"/>
    <property type="project" value="InterPro"/>
</dbReference>
<evidence type="ECO:0000313" key="4">
    <source>
        <dbReference type="Proteomes" id="UP000284842"/>
    </source>
</evidence>
<dbReference type="FunCoup" id="A0A409YD56">
    <property type="interactions" value="20"/>
</dbReference>
<evidence type="ECO:0000313" key="3">
    <source>
        <dbReference type="EMBL" id="PPR00898.1"/>
    </source>
</evidence>
<dbReference type="Gene3D" id="3.90.190.10">
    <property type="entry name" value="Protein tyrosine phosphatase superfamily"/>
    <property type="match status" value="1"/>
</dbReference>
<dbReference type="EMBL" id="NHTK01001285">
    <property type="protein sequence ID" value="PPR00898.1"/>
    <property type="molecule type" value="Genomic_DNA"/>
</dbReference>
<feature type="domain" description="Rit1 N-terminal" evidence="2">
    <location>
        <begin position="10"/>
        <end position="278"/>
    </location>
</feature>
<dbReference type="OrthoDB" id="45256at2759"/>
<dbReference type="PIRSF" id="PIRSF007747">
    <property type="entry name" value="Ribosyl_Ptfrase"/>
    <property type="match status" value="1"/>
</dbReference>
<dbReference type="Pfam" id="PF17184">
    <property type="entry name" value="Rit1_C"/>
    <property type="match status" value="1"/>
</dbReference>
<gene>
    <name evidence="3" type="ORF">CVT24_000383</name>
</gene>
<organism evidence="3 4">
    <name type="scientific">Panaeolus cyanescens</name>
    <dbReference type="NCBI Taxonomy" id="181874"/>
    <lineage>
        <taxon>Eukaryota</taxon>
        <taxon>Fungi</taxon>
        <taxon>Dikarya</taxon>
        <taxon>Basidiomycota</taxon>
        <taxon>Agaricomycotina</taxon>
        <taxon>Agaricomycetes</taxon>
        <taxon>Agaricomycetidae</taxon>
        <taxon>Agaricales</taxon>
        <taxon>Agaricineae</taxon>
        <taxon>Galeropsidaceae</taxon>
        <taxon>Panaeolus</taxon>
    </lineage>
</organism>
<dbReference type="InterPro" id="IPR007306">
    <property type="entry name" value="Rit1"/>
</dbReference>
<dbReference type="AlphaFoldDB" id="A0A409YD56"/>
<evidence type="ECO:0000259" key="2">
    <source>
        <dbReference type="Pfam" id="PF17184"/>
    </source>
</evidence>
<dbReference type="InterPro" id="IPR033421">
    <property type="entry name" value="Rit1_DUSP-like"/>
</dbReference>
<dbReference type="Pfam" id="PF04179">
    <property type="entry name" value="Init_tRNA_PT"/>
    <property type="match status" value="1"/>
</dbReference>
<name>A0A409YD56_9AGAR</name>
<dbReference type="STRING" id="181874.A0A409YD56"/>
<sequence>MKDSNALEYIRKESLDIYNRIHSIQEDVEFIRQVREEYSQLPLLPNLRCGAWYTDPKIATDIPAYFKSTDGHNNNWSFNLRRSNLHLIPFAIQHHGFILVDSTRSGKRIPDALSKTVPIWCSVINRAMKIRYPEMEVDNNPWDVGLFTPPNAVSLQEHHQIELRLDRWAKDLADSSFELPRLPCPLRPLWITPATSVFPSVPKITDSRSFLPVICVSASKQIDQGVERRHSGFSYIQGSGDDHELWGMGLTPKSFWRHRREILEASRDTLPSLVSDLVRDERTKPHTPATNFTPSPIQKVSGRIRISTFENLLSPTLAADSISHMQIAYLVLTSQGDIKLGNSSNRLCLQTLEGKKGQSQLLHSILPQAMNFIEGNLKKGVDVCVACDTGKDLSVGVALVALQQFFDDQGNFRVQGANMGEQCYLFCCVHWKTRKPSTEITKRSIRTRLEWIIASRPQANPSRNTLKKVNEYLLTPASFYTSNVDILTSTCQTNVSCIPEVLE</sequence>
<protein>
    <recommendedName>
        <fullName evidence="5">Initiator tRNA phosphoribosyl transferase</fullName>
    </recommendedName>
</protein>
<dbReference type="InParanoid" id="A0A409YD56"/>
<reference evidence="3 4" key="1">
    <citation type="journal article" date="2018" name="Evol. Lett.">
        <title>Horizontal gene cluster transfer increased hallucinogenic mushroom diversity.</title>
        <authorList>
            <person name="Reynolds H.T."/>
            <person name="Vijayakumar V."/>
            <person name="Gluck-Thaler E."/>
            <person name="Korotkin H.B."/>
            <person name="Matheny P.B."/>
            <person name="Slot J.C."/>
        </authorList>
    </citation>
    <scope>NUCLEOTIDE SEQUENCE [LARGE SCALE GENOMIC DNA]</scope>
    <source>
        <strain evidence="3 4">2629</strain>
    </source>
</reference>
<feature type="domain" description="Rit1 DUSP-like" evidence="1">
    <location>
        <begin position="346"/>
        <end position="473"/>
    </location>
</feature>
<keyword evidence="4" id="KW-1185">Reference proteome</keyword>
<dbReference type="GO" id="GO:0043399">
    <property type="term" value="F:tRNA adenosine(64)-2'-O-ribosylphosphate transferase activity"/>
    <property type="evidence" value="ECO:0007669"/>
    <property type="project" value="InterPro"/>
</dbReference>
<dbReference type="PANTHER" id="PTHR31811:SF0">
    <property type="entry name" value="TRNA A64-2'-O-RIBOSYLPHOSPHATE TRANSFERASE"/>
    <property type="match status" value="1"/>
</dbReference>
<dbReference type="Proteomes" id="UP000284842">
    <property type="component" value="Unassembled WGS sequence"/>
</dbReference>
<dbReference type="InterPro" id="IPR029021">
    <property type="entry name" value="Prot-tyrosine_phosphatase-like"/>
</dbReference>
<comment type="caution">
    <text evidence="3">The sequence shown here is derived from an EMBL/GenBank/DDBJ whole genome shotgun (WGS) entry which is preliminary data.</text>
</comment>
<dbReference type="GO" id="GO:0005737">
    <property type="term" value="C:cytoplasm"/>
    <property type="evidence" value="ECO:0007669"/>
    <property type="project" value="TreeGrafter"/>
</dbReference>